<dbReference type="GO" id="GO:0006281">
    <property type="term" value="P:DNA repair"/>
    <property type="evidence" value="ECO:0007669"/>
    <property type="project" value="TreeGrafter"/>
</dbReference>
<dbReference type="GO" id="GO:0046403">
    <property type="term" value="F:polynucleotide 3'-phosphatase activity"/>
    <property type="evidence" value="ECO:0007669"/>
    <property type="project" value="TreeGrafter"/>
</dbReference>
<dbReference type="Gene3D" id="3.40.50.1000">
    <property type="entry name" value="HAD superfamily/HAD-like"/>
    <property type="match status" value="1"/>
</dbReference>
<dbReference type="GO" id="GO:0046404">
    <property type="term" value="F:ATP-dependent polydeoxyribonucleotide 5'-hydroxyl-kinase activity"/>
    <property type="evidence" value="ECO:0007669"/>
    <property type="project" value="TreeGrafter"/>
</dbReference>
<gene>
    <name evidence="1" type="ORF">HK099_001225</name>
</gene>
<dbReference type="EMBL" id="JADGJW010001322">
    <property type="protein sequence ID" value="KAJ3204241.1"/>
    <property type="molecule type" value="Genomic_DNA"/>
</dbReference>
<dbReference type="Proteomes" id="UP001211065">
    <property type="component" value="Unassembled WGS sequence"/>
</dbReference>
<dbReference type="SUPFAM" id="SSF52540">
    <property type="entry name" value="P-loop containing nucleoside triphosphate hydrolases"/>
    <property type="match status" value="1"/>
</dbReference>
<dbReference type="Gene3D" id="3.40.50.300">
    <property type="entry name" value="P-loop containing nucleotide triphosphate hydrolases"/>
    <property type="match status" value="1"/>
</dbReference>
<sequence>MLKRKLFQINDSTISKKVKSPWTKKEGELLIGNFRNSESEVVTKTKIAAFDLDHTLTKTKGKHVFHKNADDWEFLYSNVPFKLKKLVEEGHEIVLFSNQTGLEKDGKETSKMKVFKDKVEKVAMALGVDFVIFASLGYGKYRKPLPGMFYEYQELFYNNPEPVDTTNSFFVGDAAGRSYGEIKGKAKKDFSDTDLKFALNLNMCFKTPEQFFLNKNFGKDTIVKEIFDFDPKQLVLDEKPLFLPSNTPLFSDQDILELVIFTGFPGSGKSNFFKKYFESRGYFHCNQDELKSKSKCLQECKRVLSLKQSCVVDNTNPEESTRKQYISIAKVLDIPVRCFYFNSSMELSQHNNIFRSINLNTPRVPTMVYHVFKNKFKEPTLDEGYQEIKVINFLPEFENDDLKKNWLLYHL</sequence>
<evidence type="ECO:0000313" key="1">
    <source>
        <dbReference type="EMBL" id="KAJ3204241.1"/>
    </source>
</evidence>
<dbReference type="InterPro" id="IPR027417">
    <property type="entry name" value="P-loop_NTPase"/>
</dbReference>
<dbReference type="GO" id="GO:0003690">
    <property type="term" value="F:double-stranded DNA binding"/>
    <property type="evidence" value="ECO:0007669"/>
    <property type="project" value="TreeGrafter"/>
</dbReference>
<evidence type="ECO:0008006" key="3">
    <source>
        <dbReference type="Google" id="ProtNLM"/>
    </source>
</evidence>
<name>A0AAD5TWK4_9FUNG</name>
<proteinExistence type="predicted"/>
<dbReference type="InterPro" id="IPR013954">
    <property type="entry name" value="PNK3P"/>
</dbReference>
<dbReference type="PANTHER" id="PTHR12083">
    <property type="entry name" value="BIFUNCTIONAL POLYNUCLEOTIDE PHOSPHATASE/KINASE"/>
    <property type="match status" value="1"/>
</dbReference>
<reference evidence="1" key="1">
    <citation type="submission" date="2020-05" db="EMBL/GenBank/DDBJ databases">
        <title>Phylogenomic resolution of chytrid fungi.</title>
        <authorList>
            <person name="Stajich J.E."/>
            <person name="Amses K."/>
            <person name="Simmons R."/>
            <person name="Seto K."/>
            <person name="Myers J."/>
            <person name="Bonds A."/>
            <person name="Quandt C.A."/>
            <person name="Barry K."/>
            <person name="Liu P."/>
            <person name="Grigoriev I."/>
            <person name="Longcore J.E."/>
            <person name="James T.Y."/>
        </authorList>
    </citation>
    <scope>NUCLEOTIDE SEQUENCE</scope>
    <source>
        <strain evidence="1">JEL0476</strain>
    </source>
</reference>
<dbReference type="AlphaFoldDB" id="A0AAD5TWK4"/>
<protein>
    <recommendedName>
        <fullName evidence="3">Bifunctional polynucleotide phosphatase/kinase</fullName>
    </recommendedName>
</protein>
<dbReference type="InterPro" id="IPR023214">
    <property type="entry name" value="HAD_sf"/>
</dbReference>
<dbReference type="NCBIfam" id="TIGR01664">
    <property type="entry name" value="DNA-3'-Pase"/>
    <property type="match status" value="1"/>
</dbReference>
<dbReference type="SUPFAM" id="SSF56784">
    <property type="entry name" value="HAD-like"/>
    <property type="match status" value="1"/>
</dbReference>
<comment type="caution">
    <text evidence="1">The sequence shown here is derived from an EMBL/GenBank/DDBJ whole genome shotgun (WGS) entry which is preliminary data.</text>
</comment>
<dbReference type="InterPro" id="IPR006549">
    <property type="entry name" value="HAD-SF_hydro_IIIA"/>
</dbReference>
<dbReference type="InterPro" id="IPR036412">
    <property type="entry name" value="HAD-like_sf"/>
</dbReference>
<dbReference type="Pfam" id="PF13671">
    <property type="entry name" value="AAA_33"/>
    <property type="match status" value="1"/>
</dbReference>
<accession>A0AAD5TWK4</accession>
<dbReference type="FunFam" id="3.40.50.300:FF:000737">
    <property type="entry name" value="Bifunctional polynucleotide phosphatase/kinase"/>
    <property type="match status" value="1"/>
</dbReference>
<dbReference type="PANTHER" id="PTHR12083:SF9">
    <property type="entry name" value="BIFUNCTIONAL POLYNUCLEOTIDE PHOSPHATASE_KINASE"/>
    <property type="match status" value="1"/>
</dbReference>
<keyword evidence="2" id="KW-1185">Reference proteome</keyword>
<dbReference type="InterPro" id="IPR006551">
    <property type="entry name" value="Polynucleotide_phosphatase"/>
</dbReference>
<organism evidence="1 2">
    <name type="scientific">Clydaea vesicula</name>
    <dbReference type="NCBI Taxonomy" id="447962"/>
    <lineage>
        <taxon>Eukaryota</taxon>
        <taxon>Fungi</taxon>
        <taxon>Fungi incertae sedis</taxon>
        <taxon>Chytridiomycota</taxon>
        <taxon>Chytridiomycota incertae sedis</taxon>
        <taxon>Chytridiomycetes</taxon>
        <taxon>Lobulomycetales</taxon>
        <taxon>Lobulomycetaceae</taxon>
        <taxon>Clydaea</taxon>
    </lineage>
</organism>
<evidence type="ECO:0000313" key="2">
    <source>
        <dbReference type="Proteomes" id="UP001211065"/>
    </source>
</evidence>
<dbReference type="NCBIfam" id="TIGR01662">
    <property type="entry name" value="HAD-SF-IIIA"/>
    <property type="match status" value="1"/>
</dbReference>
<dbReference type="Pfam" id="PF08645">
    <property type="entry name" value="PNK3P"/>
    <property type="match status" value="1"/>
</dbReference>